<feature type="transmembrane region" description="Helical" evidence="8">
    <location>
        <begin position="231"/>
        <end position="249"/>
    </location>
</feature>
<evidence type="ECO:0000256" key="7">
    <source>
        <dbReference type="ARBA" id="ARBA00023136"/>
    </source>
</evidence>
<keyword evidence="4 8" id="KW-1003">Cell membrane</keyword>
<dbReference type="InterPro" id="IPR002781">
    <property type="entry name" value="TM_pro_TauE-like"/>
</dbReference>
<evidence type="ECO:0000256" key="8">
    <source>
        <dbReference type="RuleBase" id="RU363041"/>
    </source>
</evidence>
<feature type="transmembrane region" description="Helical" evidence="8">
    <location>
        <begin position="100"/>
        <end position="117"/>
    </location>
</feature>
<evidence type="ECO:0000256" key="3">
    <source>
        <dbReference type="ARBA" id="ARBA00022448"/>
    </source>
</evidence>
<name>A0A506U4W0_9HYPH</name>
<keyword evidence="6 8" id="KW-1133">Transmembrane helix</keyword>
<evidence type="ECO:0000313" key="9">
    <source>
        <dbReference type="EMBL" id="TPW27589.1"/>
    </source>
</evidence>
<evidence type="ECO:0000256" key="4">
    <source>
        <dbReference type="ARBA" id="ARBA00022475"/>
    </source>
</evidence>
<comment type="caution">
    <text evidence="9">The sequence shown here is derived from an EMBL/GenBank/DDBJ whole genome shotgun (WGS) entry which is preliminary data.</text>
</comment>
<feature type="transmembrane region" description="Helical" evidence="8">
    <location>
        <begin position="208"/>
        <end position="225"/>
    </location>
</feature>
<dbReference type="PANTHER" id="PTHR30269:SF37">
    <property type="entry name" value="MEMBRANE TRANSPORTER PROTEIN"/>
    <property type="match status" value="1"/>
</dbReference>
<feature type="transmembrane region" description="Helical" evidence="8">
    <location>
        <begin position="177"/>
        <end position="196"/>
    </location>
</feature>
<reference evidence="9 10" key="1">
    <citation type="submission" date="2019-06" db="EMBL/GenBank/DDBJ databases">
        <authorList>
            <person name="Li M."/>
        </authorList>
    </citation>
    <scope>NUCLEOTIDE SEQUENCE [LARGE SCALE GENOMIC DNA]</scope>
    <source>
        <strain evidence="9 10">BGMRC6574</strain>
    </source>
</reference>
<comment type="subcellular location">
    <subcellularLocation>
        <location evidence="1 8">Cell membrane</location>
        <topology evidence="1 8">Multi-pass membrane protein</topology>
    </subcellularLocation>
</comment>
<evidence type="ECO:0000256" key="6">
    <source>
        <dbReference type="ARBA" id="ARBA00022989"/>
    </source>
</evidence>
<gene>
    <name evidence="9" type="ORF">FJU11_11430</name>
</gene>
<dbReference type="EMBL" id="VHLH01000020">
    <property type="protein sequence ID" value="TPW27589.1"/>
    <property type="molecule type" value="Genomic_DNA"/>
</dbReference>
<evidence type="ECO:0000256" key="2">
    <source>
        <dbReference type="ARBA" id="ARBA00009142"/>
    </source>
</evidence>
<dbReference type="Pfam" id="PF01925">
    <property type="entry name" value="TauE"/>
    <property type="match status" value="1"/>
</dbReference>
<dbReference type="GO" id="GO:0005886">
    <property type="term" value="C:plasma membrane"/>
    <property type="evidence" value="ECO:0007669"/>
    <property type="project" value="UniProtKB-SubCell"/>
</dbReference>
<dbReference type="AlphaFoldDB" id="A0A506U4W0"/>
<dbReference type="PANTHER" id="PTHR30269">
    <property type="entry name" value="TRANSMEMBRANE PROTEIN YFCA"/>
    <property type="match status" value="1"/>
</dbReference>
<evidence type="ECO:0000256" key="5">
    <source>
        <dbReference type="ARBA" id="ARBA00022692"/>
    </source>
</evidence>
<dbReference type="RefSeq" id="WP_141167182.1">
    <property type="nucleotide sequence ID" value="NZ_VHLH01000020.1"/>
</dbReference>
<protein>
    <recommendedName>
        <fullName evidence="8">Probable membrane transporter protein</fullName>
    </recommendedName>
</protein>
<feature type="transmembrane region" description="Helical" evidence="8">
    <location>
        <begin position="7"/>
        <end position="32"/>
    </location>
</feature>
<dbReference type="Proteomes" id="UP000320314">
    <property type="component" value="Unassembled WGS sequence"/>
</dbReference>
<keyword evidence="3" id="KW-0813">Transport</keyword>
<organism evidence="9 10">
    <name type="scientific">Pararhizobium mangrovi</name>
    <dbReference type="NCBI Taxonomy" id="2590452"/>
    <lineage>
        <taxon>Bacteria</taxon>
        <taxon>Pseudomonadati</taxon>
        <taxon>Pseudomonadota</taxon>
        <taxon>Alphaproteobacteria</taxon>
        <taxon>Hyphomicrobiales</taxon>
        <taxon>Rhizobiaceae</taxon>
        <taxon>Rhizobium/Agrobacterium group</taxon>
        <taxon>Pararhizobium</taxon>
    </lineage>
</organism>
<comment type="similarity">
    <text evidence="2 8">Belongs to the 4-toluene sulfonate uptake permease (TSUP) (TC 2.A.102) family.</text>
</comment>
<feature type="transmembrane region" description="Helical" evidence="8">
    <location>
        <begin position="73"/>
        <end position="94"/>
    </location>
</feature>
<evidence type="ECO:0000313" key="10">
    <source>
        <dbReference type="Proteomes" id="UP000320314"/>
    </source>
</evidence>
<keyword evidence="5 8" id="KW-0812">Transmembrane</keyword>
<accession>A0A506U4W0</accession>
<keyword evidence="7 8" id="KW-0472">Membrane</keyword>
<dbReference type="OrthoDB" id="7028171at2"/>
<feature type="transmembrane region" description="Helical" evidence="8">
    <location>
        <begin position="44"/>
        <end position="66"/>
    </location>
</feature>
<proteinExistence type="inferred from homology"/>
<evidence type="ECO:0000256" key="1">
    <source>
        <dbReference type="ARBA" id="ARBA00004651"/>
    </source>
</evidence>
<sequence>MPADPLFYLATIVAVILIGLSKGGLGGAMAVLGVPLMSLVTSPVQAAAILLPILIVMDWISLYTWWNHRDARTLAIMLPGGVLGVGIGWLTAAVVTENEIRLIVGTIALAFTLRYAWQRLHVRRSGLETVPHGHRPLLGASWGTVAGFTSFVAHAGGPPYQFYALPLDHDPKTYTGSSVRFFAIVNALKLIPYFMLGQFDTSNLEISIALIPVAILATIAGAWLVKRMRPSLFYPLMYAMVFVASLKLVSDGIRHLIVAWA</sequence>
<keyword evidence="10" id="KW-1185">Reference proteome</keyword>
<dbReference type="InterPro" id="IPR052017">
    <property type="entry name" value="TSUP"/>
</dbReference>